<dbReference type="InterPro" id="IPR038377">
    <property type="entry name" value="Na/Glc_symporter_sf"/>
</dbReference>
<evidence type="ECO:0000256" key="1">
    <source>
        <dbReference type="ARBA" id="ARBA00004651"/>
    </source>
</evidence>
<feature type="transmembrane region" description="Helical" evidence="11">
    <location>
        <begin position="467"/>
        <end position="488"/>
    </location>
</feature>
<evidence type="ECO:0000256" key="2">
    <source>
        <dbReference type="ARBA" id="ARBA00006434"/>
    </source>
</evidence>
<keyword evidence="9 11" id="KW-0472">Membrane</keyword>
<feature type="transmembrane region" description="Helical" evidence="11">
    <location>
        <begin position="585"/>
        <end position="610"/>
    </location>
</feature>
<proteinExistence type="inferred from homology"/>
<dbReference type="Pfam" id="PF00474">
    <property type="entry name" value="SSF"/>
    <property type="match status" value="1"/>
</dbReference>
<dbReference type="PANTHER" id="PTHR42985">
    <property type="entry name" value="SODIUM-COUPLED MONOCARBOXYLATE TRANSPORTER"/>
    <property type="match status" value="1"/>
</dbReference>
<organism evidence="12 13">
    <name type="scientific">Mariniphaga sediminis</name>
    <dbReference type="NCBI Taxonomy" id="1628158"/>
    <lineage>
        <taxon>Bacteria</taxon>
        <taxon>Pseudomonadati</taxon>
        <taxon>Bacteroidota</taxon>
        <taxon>Bacteroidia</taxon>
        <taxon>Marinilabiliales</taxon>
        <taxon>Prolixibacteraceae</taxon>
        <taxon>Mariniphaga</taxon>
    </lineage>
</organism>
<accession>A0A399CUC4</accession>
<keyword evidence="7" id="KW-0915">Sodium</keyword>
<dbReference type="InterPro" id="IPR001734">
    <property type="entry name" value="Na/solute_symporter"/>
</dbReference>
<dbReference type="GO" id="GO:0005886">
    <property type="term" value="C:plasma membrane"/>
    <property type="evidence" value="ECO:0007669"/>
    <property type="project" value="UniProtKB-SubCell"/>
</dbReference>
<feature type="transmembrane region" description="Helical" evidence="11">
    <location>
        <begin position="719"/>
        <end position="740"/>
    </location>
</feature>
<evidence type="ECO:0000256" key="10">
    <source>
        <dbReference type="ARBA" id="ARBA00023201"/>
    </source>
</evidence>
<dbReference type="Gene3D" id="1.20.1730.10">
    <property type="entry name" value="Sodium/glucose cotransporter"/>
    <property type="match status" value="1"/>
</dbReference>
<name>A0A399CUC4_9BACT</name>
<evidence type="ECO:0000256" key="8">
    <source>
        <dbReference type="ARBA" id="ARBA00023065"/>
    </source>
</evidence>
<feature type="transmembrane region" description="Helical" evidence="11">
    <location>
        <begin position="544"/>
        <end position="564"/>
    </location>
</feature>
<evidence type="ECO:0000256" key="6">
    <source>
        <dbReference type="ARBA" id="ARBA00022989"/>
    </source>
</evidence>
<sequence length="812" mass="89531">MKRVLVILFVVISISSCSDKGDQKNTAEKAHEFLVNTLETTSGWEKVHAAEELLSFGYSTGIKEQFLHELEEHKETPQYRIGIWRVLAREAQTDEERKAWENKIAQVYASPTQPDRLHAAESLAKLNINLQKVAPALVCNDLNSKDTTMQAFVTWGSSVATNPDSIDYHSLISMITSPIETFRRVGAYALGFYPDLPTDFRSVLVENALAEPESSKAKVYLLKAALLFSDDDSTTALLKEKSVHFLSSTEKFARIEALLALAERGSSGDLPLLKKILAEEYPGSQHTFTEREVTDIRATAAYAILKITQRGGGKMAFPDWLIIGAYALVMLAIGFFYSKKNKNAEDYLLGGRSMNPIMVGLSLFATILSTLSYLSYPGEMIKFGPVIFTSLVSFPLIYFIVGWLLIPRFMKMKVTSAYEILEIKIGTGVRVLGTFFFLSLRLLWMATIIYATVNTAIISIFGIQKSLVPLICLIMAVITVVYTSMGGLKAVVITDVLQTVILIMGALLTLFIISMHLGSFQSIFPQEMPAHWEPVTWGLDAGKRMTVGNAILMVFVWYICTAGSDQMAIQRYLATKDVRSARKTFGISLVTNFTVQVLLALVGLALLAYFTKKPYELPAGEVIFNYADSLFPWFIVVGLPVGVTGLVTAGLISAAMSSLSSGLNSSSSVISEDIIKRFFPSKKNVDFLKQARTISVIIGGVVTLLCLLVGYVQGNLLEVVIKVVNLFVAPLFVLFFMALFIPFSTQFATIAGGLVSVAVAIAIAFFEMFGLQVLWIMPIAFIAGISLACILSAVEIFFFNNQNENRNEKMES</sequence>
<dbReference type="GO" id="GO:0015293">
    <property type="term" value="F:symporter activity"/>
    <property type="evidence" value="ECO:0007669"/>
    <property type="project" value="TreeGrafter"/>
</dbReference>
<keyword evidence="6 11" id="KW-1133">Transmembrane helix</keyword>
<feature type="transmembrane region" description="Helical" evidence="11">
    <location>
        <begin position="747"/>
        <end position="769"/>
    </location>
</feature>
<evidence type="ECO:0000313" key="13">
    <source>
        <dbReference type="Proteomes" id="UP000266441"/>
    </source>
</evidence>
<protein>
    <submittedName>
        <fullName evidence="12">Na+:solute symporter</fullName>
    </submittedName>
</protein>
<feature type="transmembrane region" description="Helical" evidence="11">
    <location>
        <begin position="630"/>
        <end position="652"/>
    </location>
</feature>
<comment type="subcellular location">
    <subcellularLocation>
        <location evidence="1">Cell membrane</location>
        <topology evidence="1">Multi-pass membrane protein</topology>
    </subcellularLocation>
</comment>
<keyword evidence="10" id="KW-0739">Sodium transport</keyword>
<evidence type="ECO:0000256" key="5">
    <source>
        <dbReference type="ARBA" id="ARBA00022692"/>
    </source>
</evidence>
<keyword evidence="8" id="KW-0406">Ion transport</keyword>
<dbReference type="PROSITE" id="PS51257">
    <property type="entry name" value="PROKAR_LIPOPROTEIN"/>
    <property type="match status" value="1"/>
</dbReference>
<keyword evidence="4" id="KW-1003">Cell membrane</keyword>
<keyword evidence="13" id="KW-1185">Reference proteome</keyword>
<evidence type="ECO:0000256" key="7">
    <source>
        <dbReference type="ARBA" id="ARBA00023053"/>
    </source>
</evidence>
<dbReference type="EMBL" id="QWET01000020">
    <property type="protein sequence ID" value="RIH63454.1"/>
    <property type="molecule type" value="Genomic_DNA"/>
</dbReference>
<keyword evidence="3" id="KW-0813">Transport</keyword>
<dbReference type="GO" id="GO:0006814">
    <property type="term" value="P:sodium ion transport"/>
    <property type="evidence" value="ECO:0007669"/>
    <property type="project" value="UniProtKB-KW"/>
</dbReference>
<dbReference type="AlphaFoldDB" id="A0A399CUC4"/>
<comment type="caution">
    <text evidence="12">The sequence shown here is derived from an EMBL/GenBank/DDBJ whole genome shotgun (WGS) entry which is preliminary data.</text>
</comment>
<feature type="transmembrane region" description="Helical" evidence="11">
    <location>
        <begin position="500"/>
        <end position="524"/>
    </location>
</feature>
<reference evidence="12 13" key="1">
    <citation type="journal article" date="2015" name="Int. J. Syst. Evol. Microbiol.">
        <title>Mariniphaga sediminis sp. nov., isolated from coastal sediment.</title>
        <authorList>
            <person name="Wang F.Q."/>
            <person name="Shen Q.Y."/>
            <person name="Chen G.J."/>
            <person name="Du Z.J."/>
        </authorList>
    </citation>
    <scope>NUCLEOTIDE SEQUENCE [LARGE SCALE GENOMIC DNA]</scope>
    <source>
        <strain evidence="12 13">SY21</strain>
    </source>
</reference>
<dbReference type="Proteomes" id="UP000266441">
    <property type="component" value="Unassembled WGS sequence"/>
</dbReference>
<dbReference type="NCBIfam" id="TIGR00813">
    <property type="entry name" value="sss"/>
    <property type="match status" value="1"/>
</dbReference>
<dbReference type="SUPFAM" id="SSF48371">
    <property type="entry name" value="ARM repeat"/>
    <property type="match status" value="1"/>
</dbReference>
<evidence type="ECO:0000256" key="4">
    <source>
        <dbReference type="ARBA" id="ARBA00022475"/>
    </source>
</evidence>
<keyword evidence="5 11" id="KW-0812">Transmembrane</keyword>
<gene>
    <name evidence="12" type="ORF">D1164_19435</name>
</gene>
<feature type="transmembrane region" description="Helical" evidence="11">
    <location>
        <begin position="320"/>
        <end position="337"/>
    </location>
</feature>
<feature type="transmembrane region" description="Helical" evidence="11">
    <location>
        <begin position="357"/>
        <end position="374"/>
    </location>
</feature>
<dbReference type="PROSITE" id="PS50283">
    <property type="entry name" value="NA_SOLUT_SYMP_3"/>
    <property type="match status" value="1"/>
</dbReference>
<evidence type="ECO:0000313" key="12">
    <source>
        <dbReference type="EMBL" id="RIH63454.1"/>
    </source>
</evidence>
<feature type="transmembrane region" description="Helical" evidence="11">
    <location>
        <begin position="386"/>
        <end position="406"/>
    </location>
</feature>
<evidence type="ECO:0000256" key="9">
    <source>
        <dbReference type="ARBA" id="ARBA00023136"/>
    </source>
</evidence>
<feature type="transmembrane region" description="Helical" evidence="11">
    <location>
        <begin position="775"/>
        <end position="799"/>
    </location>
</feature>
<dbReference type="RefSeq" id="WP_119351572.1">
    <property type="nucleotide sequence ID" value="NZ_QWET01000020.1"/>
</dbReference>
<dbReference type="InterPro" id="IPR016024">
    <property type="entry name" value="ARM-type_fold"/>
</dbReference>
<comment type="similarity">
    <text evidence="2">Belongs to the sodium:solute symporter (SSF) (TC 2.A.21) family.</text>
</comment>
<dbReference type="InterPro" id="IPR011989">
    <property type="entry name" value="ARM-like"/>
</dbReference>
<evidence type="ECO:0000256" key="3">
    <source>
        <dbReference type="ARBA" id="ARBA00022448"/>
    </source>
</evidence>
<dbReference type="Gene3D" id="1.25.10.10">
    <property type="entry name" value="Leucine-rich Repeat Variant"/>
    <property type="match status" value="1"/>
</dbReference>
<dbReference type="OrthoDB" id="891563at2"/>
<feature type="transmembrane region" description="Helical" evidence="11">
    <location>
        <begin position="442"/>
        <end position="461"/>
    </location>
</feature>
<dbReference type="InterPro" id="IPR051163">
    <property type="entry name" value="Sodium:Solute_Symporter_SSF"/>
</dbReference>
<feature type="transmembrane region" description="Helical" evidence="11">
    <location>
        <begin position="693"/>
        <end position="713"/>
    </location>
</feature>
<dbReference type="PANTHER" id="PTHR42985:SF40">
    <property type="entry name" value="LD47995P-RELATED"/>
    <property type="match status" value="1"/>
</dbReference>
<evidence type="ECO:0000256" key="11">
    <source>
        <dbReference type="SAM" id="Phobius"/>
    </source>
</evidence>